<protein>
    <submittedName>
        <fullName evidence="4">3-oxoacyl-ACP reductase</fullName>
    </submittedName>
    <submittedName>
        <fullName evidence="3">SDR family oxidoreductase</fullName>
    </submittedName>
</protein>
<accession>A0A5B0X9E2</accession>
<reference evidence="4 5" key="1">
    <citation type="submission" date="2015-09" db="EMBL/GenBank/DDBJ databases">
        <title>Draft genome sequence and assembly of Photorhabdus sp. VMG, a bacterial symbiont associated with Heterorhabditis zealandica.</title>
        <authorList>
            <person name="Naidoo S."/>
            <person name="Featherston J."/>
            <person name="Mothupi B."/>
            <person name="Gray V.M."/>
        </authorList>
    </citation>
    <scope>NUCLEOTIDE SEQUENCE [LARGE SCALE GENOMIC DNA]</scope>
    <source>
        <strain evidence="4 5">VMG</strain>
    </source>
</reference>
<comment type="similarity">
    <text evidence="1">Belongs to the short-chain dehydrogenases/reductases (SDR) family.</text>
</comment>
<dbReference type="STRING" id="880156.AM629_18380"/>
<evidence type="ECO:0000313" key="5">
    <source>
        <dbReference type="Proteomes" id="UP000037727"/>
    </source>
</evidence>
<dbReference type="SUPFAM" id="SSF51735">
    <property type="entry name" value="NAD(P)-binding Rossmann-fold domains"/>
    <property type="match status" value="1"/>
</dbReference>
<dbReference type="PANTHER" id="PTHR43639:SF1">
    <property type="entry name" value="SHORT-CHAIN DEHYDROGENASE_REDUCTASE FAMILY PROTEIN"/>
    <property type="match status" value="1"/>
</dbReference>
<name>A0A5B0X9E2_9GAMM</name>
<gene>
    <name evidence="4" type="ORF">AM629_18380</name>
    <name evidence="3" type="ORF">F0L16_05455</name>
</gene>
<keyword evidence="2" id="KW-0560">Oxidoreductase</keyword>
<sequence length="241" mass="25871">MNKLVLVTGATRGLGLAIANRLLLSGYNVIASGRKNTPELELLQNEFSHNLFFEQFDLSDTHAIKFFISTLVKKYGRLYGLINNAALGYDGVLATMHESQITELIKVNIEAPILLTKYASRCMLINQEGRIINISSIIANTGFNGLSVYGASKSALNGLTKSLSRELGKANITVNSVSPGYMSTDMTSGLQEEKLASIVRRSPMKKLASPDDVAHAVVYLLSDGANLVTGTVLTVDAGSTA</sequence>
<proteinExistence type="inferred from homology"/>
<dbReference type="InterPro" id="IPR002347">
    <property type="entry name" value="SDR_fam"/>
</dbReference>
<dbReference type="RefSeq" id="WP_054480858.1">
    <property type="nucleotide sequence ID" value="NZ_CAWMRL010000074.1"/>
</dbReference>
<reference evidence="3 6" key="2">
    <citation type="submission" date="2019-09" db="EMBL/GenBank/DDBJ databases">
        <title>Whole genome sequence of Photorhabdus heterorhabditis strain ETL (Enterobacteriales: Enterobacteriaceae) a bacterial symbiont of Heterorhabditis zealandica strain ETL (Rhabditida: Heterorhabditidae).</title>
        <authorList>
            <person name="Lulamba T.E."/>
            <person name="Serepa-Dlamini M.H."/>
        </authorList>
    </citation>
    <scope>NUCLEOTIDE SEQUENCE [LARGE SCALE GENOMIC DNA]</scope>
    <source>
        <strain evidence="3 6">ETL</strain>
    </source>
</reference>
<dbReference type="OrthoDB" id="9787298at2"/>
<organism evidence="3 6">
    <name type="scientific">Photorhabdus heterorhabditis</name>
    <dbReference type="NCBI Taxonomy" id="880156"/>
    <lineage>
        <taxon>Bacteria</taxon>
        <taxon>Pseudomonadati</taxon>
        <taxon>Pseudomonadota</taxon>
        <taxon>Gammaproteobacteria</taxon>
        <taxon>Enterobacterales</taxon>
        <taxon>Morganellaceae</taxon>
        <taxon>Photorhabdus</taxon>
    </lineage>
</organism>
<dbReference type="PRINTS" id="PR00081">
    <property type="entry name" value="GDHRDH"/>
</dbReference>
<dbReference type="Proteomes" id="UP000037727">
    <property type="component" value="Unassembled WGS sequence"/>
</dbReference>
<evidence type="ECO:0000313" key="3">
    <source>
        <dbReference type="EMBL" id="KAA1194779.1"/>
    </source>
</evidence>
<dbReference type="Gene3D" id="3.40.50.720">
    <property type="entry name" value="NAD(P)-binding Rossmann-like Domain"/>
    <property type="match status" value="1"/>
</dbReference>
<dbReference type="PROSITE" id="PS00061">
    <property type="entry name" value="ADH_SHORT"/>
    <property type="match status" value="1"/>
</dbReference>
<comment type="caution">
    <text evidence="3">The sequence shown here is derived from an EMBL/GenBank/DDBJ whole genome shotgun (WGS) entry which is preliminary data.</text>
</comment>
<dbReference type="GO" id="GO:0016491">
    <property type="term" value="F:oxidoreductase activity"/>
    <property type="evidence" value="ECO:0007669"/>
    <property type="project" value="UniProtKB-KW"/>
</dbReference>
<dbReference type="InterPro" id="IPR036291">
    <property type="entry name" value="NAD(P)-bd_dom_sf"/>
</dbReference>
<keyword evidence="5" id="KW-1185">Reference proteome</keyword>
<dbReference type="Proteomes" id="UP000322184">
    <property type="component" value="Unassembled WGS sequence"/>
</dbReference>
<dbReference type="AlphaFoldDB" id="A0A5B0X9E2"/>
<dbReference type="InterPro" id="IPR020904">
    <property type="entry name" value="Sc_DH/Rdtase_CS"/>
</dbReference>
<dbReference type="PANTHER" id="PTHR43639">
    <property type="entry name" value="OXIDOREDUCTASE, SHORT-CHAIN DEHYDROGENASE/REDUCTASE FAMILY (AFU_ORTHOLOGUE AFUA_5G02870)"/>
    <property type="match status" value="1"/>
</dbReference>
<dbReference type="FunFam" id="3.40.50.720:FF:000173">
    <property type="entry name" value="3-oxoacyl-[acyl-carrier protein] reductase"/>
    <property type="match status" value="1"/>
</dbReference>
<evidence type="ECO:0000256" key="1">
    <source>
        <dbReference type="ARBA" id="ARBA00006484"/>
    </source>
</evidence>
<dbReference type="EMBL" id="LJCS01000074">
    <property type="protein sequence ID" value="KOY60619.1"/>
    <property type="molecule type" value="Genomic_DNA"/>
</dbReference>
<evidence type="ECO:0000256" key="2">
    <source>
        <dbReference type="ARBA" id="ARBA00023002"/>
    </source>
</evidence>
<evidence type="ECO:0000313" key="6">
    <source>
        <dbReference type="Proteomes" id="UP000322184"/>
    </source>
</evidence>
<dbReference type="PRINTS" id="PR00080">
    <property type="entry name" value="SDRFAMILY"/>
</dbReference>
<dbReference type="EMBL" id="VTUW01000006">
    <property type="protein sequence ID" value="KAA1194779.1"/>
    <property type="molecule type" value="Genomic_DNA"/>
</dbReference>
<evidence type="ECO:0000313" key="4">
    <source>
        <dbReference type="EMBL" id="KOY60619.1"/>
    </source>
</evidence>
<dbReference type="Pfam" id="PF13561">
    <property type="entry name" value="adh_short_C2"/>
    <property type="match status" value="1"/>
</dbReference>